<evidence type="ECO:0000313" key="10">
    <source>
        <dbReference type="Proteomes" id="UP000014760"/>
    </source>
</evidence>
<dbReference type="InterPro" id="IPR002048">
    <property type="entry name" value="EF_hand_dom"/>
</dbReference>
<dbReference type="GO" id="GO:0005509">
    <property type="term" value="F:calcium ion binding"/>
    <property type="evidence" value="ECO:0007669"/>
    <property type="project" value="InterPro"/>
</dbReference>
<dbReference type="SUPFAM" id="SSF47473">
    <property type="entry name" value="EF-hand"/>
    <property type="match status" value="2"/>
</dbReference>
<dbReference type="GO" id="GO:0016579">
    <property type="term" value="P:protein deubiquitination"/>
    <property type="evidence" value="ECO:0007669"/>
    <property type="project" value="InterPro"/>
</dbReference>
<accession>R7TZE2</accession>
<evidence type="ECO:0000256" key="3">
    <source>
        <dbReference type="ARBA" id="ARBA00022837"/>
    </source>
</evidence>
<reference evidence="8 10" key="2">
    <citation type="journal article" date="2013" name="Nature">
        <title>Insights into bilaterian evolution from three spiralian genomes.</title>
        <authorList>
            <person name="Simakov O."/>
            <person name="Marletaz F."/>
            <person name="Cho S.J."/>
            <person name="Edsinger-Gonzales E."/>
            <person name="Havlak P."/>
            <person name="Hellsten U."/>
            <person name="Kuo D.H."/>
            <person name="Larsson T."/>
            <person name="Lv J."/>
            <person name="Arendt D."/>
            <person name="Savage R."/>
            <person name="Osoegawa K."/>
            <person name="de Jong P."/>
            <person name="Grimwood J."/>
            <person name="Chapman J.A."/>
            <person name="Shapiro H."/>
            <person name="Aerts A."/>
            <person name="Otillar R.P."/>
            <person name="Terry A.Y."/>
            <person name="Boore J.L."/>
            <person name="Grigoriev I.V."/>
            <person name="Lindberg D.R."/>
            <person name="Seaver E.C."/>
            <person name="Weisblat D.A."/>
            <person name="Putnam N.H."/>
            <person name="Rokhsar D.S."/>
        </authorList>
    </citation>
    <scope>NUCLEOTIDE SEQUENCE</scope>
    <source>
        <strain evidence="8 10">I ESC-2004</strain>
    </source>
</reference>
<dbReference type="EMBL" id="KB307321">
    <property type="protein sequence ID" value="ELT99007.1"/>
    <property type="molecule type" value="Genomic_DNA"/>
</dbReference>
<dbReference type="Gene3D" id="3.90.70.10">
    <property type="entry name" value="Cysteine proteinases"/>
    <property type="match status" value="2"/>
</dbReference>
<comment type="catalytic activity">
    <reaction evidence="1">
        <text>Thiol-dependent hydrolysis of ester, thioester, amide, peptide and isopeptide bonds formed by the C-terminal Gly of ubiquitin (a 76-residue protein attached to proteins as an intracellular targeting signal).</text>
        <dbReference type="EC" id="3.4.19.12"/>
    </reaction>
</comment>
<dbReference type="GO" id="GO:0004843">
    <property type="term" value="F:cysteine-type deubiquitinase activity"/>
    <property type="evidence" value="ECO:0007669"/>
    <property type="project" value="UniProtKB-EC"/>
</dbReference>
<dbReference type="HOGENOM" id="CLU_001060_10_1_1"/>
<dbReference type="SUPFAM" id="SSF143791">
    <property type="entry name" value="DUSP-like"/>
    <property type="match status" value="1"/>
</dbReference>
<dbReference type="InterPro" id="IPR057368">
    <property type="entry name" value="USP32_N"/>
</dbReference>
<feature type="domain" description="EF-hand" evidence="5">
    <location>
        <begin position="262"/>
        <end position="297"/>
    </location>
</feature>
<dbReference type="SUPFAM" id="SSF54001">
    <property type="entry name" value="Cysteine proteinases"/>
    <property type="match status" value="1"/>
</dbReference>
<dbReference type="Proteomes" id="UP000014760">
    <property type="component" value="Unassembled WGS sequence"/>
</dbReference>
<dbReference type="PROSITE" id="PS50235">
    <property type="entry name" value="USP_3"/>
    <property type="match status" value="1"/>
</dbReference>
<dbReference type="FunCoup" id="R7TZE2">
    <property type="interactions" value="1865"/>
</dbReference>
<dbReference type="InterPro" id="IPR011992">
    <property type="entry name" value="EF-hand-dom_pair"/>
</dbReference>
<dbReference type="PROSITE" id="PS51283">
    <property type="entry name" value="DUSP"/>
    <property type="match status" value="1"/>
</dbReference>
<dbReference type="InterPro" id="IPR035927">
    <property type="entry name" value="DUSP-like_sf"/>
</dbReference>
<reference evidence="9" key="3">
    <citation type="submission" date="2015-06" db="UniProtKB">
        <authorList>
            <consortium name="EnsemblMetazoa"/>
        </authorList>
    </citation>
    <scope>IDENTIFICATION</scope>
</reference>
<dbReference type="PANTHER" id="PTHR21646:SF76">
    <property type="entry name" value="UBIQUITIN CARBOXYL-TERMINAL HYDROLASE 32"/>
    <property type="match status" value="1"/>
</dbReference>
<feature type="domain" description="EF-hand" evidence="5">
    <location>
        <begin position="312"/>
        <end position="347"/>
    </location>
</feature>
<feature type="compositionally biased region" description="Low complexity" evidence="4">
    <location>
        <begin position="500"/>
        <end position="509"/>
    </location>
</feature>
<feature type="domain" description="DUSP" evidence="7">
    <location>
        <begin position="367"/>
        <end position="609"/>
    </location>
</feature>
<name>R7TZE2_CAPTE</name>
<feature type="compositionally biased region" description="Polar residues" evidence="4">
    <location>
        <begin position="1049"/>
        <end position="1072"/>
    </location>
</feature>
<dbReference type="PROSITE" id="PS00972">
    <property type="entry name" value="USP_1"/>
    <property type="match status" value="1"/>
</dbReference>
<feature type="region of interest" description="Disordered" evidence="4">
    <location>
        <begin position="1039"/>
        <end position="1073"/>
    </location>
</feature>
<feature type="compositionally biased region" description="Polar residues" evidence="4">
    <location>
        <begin position="517"/>
        <end position="542"/>
    </location>
</feature>
<dbReference type="FunFam" id="3.90.70.10:FF:000018">
    <property type="entry name" value="Ubiquitin carboxyl-terminal hydrolase 32"/>
    <property type="match status" value="1"/>
</dbReference>
<dbReference type="OMA" id="FKADNRR"/>
<feature type="region of interest" description="Disordered" evidence="4">
    <location>
        <begin position="1322"/>
        <end position="1362"/>
    </location>
</feature>
<dbReference type="Pfam" id="PF25265">
    <property type="entry name" value="USP32_N"/>
    <property type="match status" value="1"/>
</dbReference>
<organism evidence="8">
    <name type="scientific">Capitella teleta</name>
    <name type="common">Polychaete worm</name>
    <dbReference type="NCBI Taxonomy" id="283909"/>
    <lineage>
        <taxon>Eukaryota</taxon>
        <taxon>Metazoa</taxon>
        <taxon>Spiralia</taxon>
        <taxon>Lophotrochozoa</taxon>
        <taxon>Annelida</taxon>
        <taxon>Polychaeta</taxon>
        <taxon>Sedentaria</taxon>
        <taxon>Scolecida</taxon>
        <taxon>Capitellidae</taxon>
        <taxon>Capitella</taxon>
    </lineage>
</organism>
<keyword evidence="10" id="KW-1185">Reference proteome</keyword>
<dbReference type="PROSITE" id="PS00018">
    <property type="entry name" value="EF_HAND_1"/>
    <property type="match status" value="3"/>
</dbReference>
<feature type="compositionally biased region" description="Polar residues" evidence="4">
    <location>
        <begin position="477"/>
        <end position="499"/>
    </location>
</feature>
<evidence type="ECO:0000259" key="5">
    <source>
        <dbReference type="PROSITE" id="PS50222"/>
    </source>
</evidence>
<evidence type="ECO:0000256" key="4">
    <source>
        <dbReference type="SAM" id="MobiDB-lite"/>
    </source>
</evidence>
<dbReference type="InterPro" id="IPR018200">
    <property type="entry name" value="USP_CS"/>
</dbReference>
<dbReference type="SMART" id="SM00695">
    <property type="entry name" value="DUSP"/>
    <property type="match status" value="1"/>
</dbReference>
<evidence type="ECO:0000259" key="7">
    <source>
        <dbReference type="PROSITE" id="PS51283"/>
    </source>
</evidence>
<dbReference type="OrthoDB" id="265776at2759"/>
<dbReference type="Gene3D" id="3.30.2230.10">
    <property type="entry name" value="DUSP-like"/>
    <property type="match status" value="2"/>
</dbReference>
<dbReference type="STRING" id="283909.R7TZE2"/>
<dbReference type="EMBL" id="AMQN01010218">
    <property type="status" value="NOT_ANNOTATED_CDS"/>
    <property type="molecule type" value="Genomic_DNA"/>
</dbReference>
<dbReference type="InterPro" id="IPR001394">
    <property type="entry name" value="Peptidase_C19_UCH"/>
</dbReference>
<dbReference type="Pfam" id="PF00443">
    <property type="entry name" value="UCH"/>
    <property type="match status" value="1"/>
</dbReference>
<dbReference type="PANTHER" id="PTHR21646">
    <property type="entry name" value="UBIQUITIN CARBOXYL-TERMINAL HYDROLASE"/>
    <property type="match status" value="1"/>
</dbReference>
<evidence type="ECO:0000313" key="9">
    <source>
        <dbReference type="EnsemblMetazoa" id="CapteP129894"/>
    </source>
</evidence>
<dbReference type="CDD" id="cd00051">
    <property type="entry name" value="EFh"/>
    <property type="match status" value="1"/>
</dbReference>
<dbReference type="EC" id="3.4.19.12" evidence="2"/>
<dbReference type="InterPro" id="IPR028889">
    <property type="entry name" value="USP"/>
</dbReference>
<proteinExistence type="predicted"/>
<evidence type="ECO:0000259" key="6">
    <source>
        <dbReference type="PROSITE" id="PS50235"/>
    </source>
</evidence>
<evidence type="ECO:0000256" key="1">
    <source>
        <dbReference type="ARBA" id="ARBA00000707"/>
    </source>
</evidence>
<evidence type="ECO:0000256" key="2">
    <source>
        <dbReference type="ARBA" id="ARBA00012759"/>
    </source>
</evidence>
<feature type="domain" description="USP" evidence="6">
    <location>
        <begin position="762"/>
        <end position="1472"/>
    </location>
</feature>
<dbReference type="InterPro" id="IPR006615">
    <property type="entry name" value="Pept_C19_DUSP"/>
</dbReference>
<dbReference type="Gene3D" id="1.10.238.10">
    <property type="entry name" value="EF-hand"/>
    <property type="match status" value="2"/>
</dbReference>
<feature type="region of interest" description="Disordered" evidence="4">
    <location>
        <begin position="475"/>
        <end position="554"/>
    </location>
</feature>
<dbReference type="GO" id="GO:0005794">
    <property type="term" value="C:Golgi apparatus"/>
    <property type="evidence" value="ECO:0007669"/>
    <property type="project" value="TreeGrafter"/>
</dbReference>
<dbReference type="Gene3D" id="3.10.20.90">
    <property type="entry name" value="Phosphatidylinositol 3-kinase Catalytic Subunit, Chain A, domain 1"/>
    <property type="match status" value="1"/>
</dbReference>
<feature type="region of interest" description="Disordered" evidence="4">
    <location>
        <begin position="424"/>
        <end position="461"/>
    </location>
</feature>
<gene>
    <name evidence="8" type="ORF">CAPTEDRAFT_129894</name>
</gene>
<sequence length="1508" mass="170253">MGGKESKLSYISYEDACRRVTDAELQRLRDAFKRSSTLSNHMTCNLFTREVLGDGVPPRLAELIFQAFGGSPKGLTFKELLCGLVLITRGSQEERVRFLFGLFSNESYIQKDEMDTAVLSLEGQVPQAMSELFLESDRVTYECFRHWVLSNADATNITKWLLKEPSSVTISNDLETPTFFQTLSGVTHLEEKEITDLERRYWNFKTPSKTGQFDLEILKSIVCPPLPELLVNGLFAAFDVNRDNHIDFKEMACGISACCRGPMLERQKFCFKIFDADQDNLLSRAELEDMIAIMMVVRKENSSPDQLVNDLTPERLAEQILKSHDADGDDMITQEEYLVWTVSHALPAIFLDLLFQVCHTVLGLKPPTKEEERHVIMSYLEREDRYGLQLSQIWYLISMSWWRQWLDYVGVMVRPLKSSCNHFASDNSQPPQHGVDNGTTLNNNDASKSRATTLCPNLTGRKSSINTEVNAAGDYSTLPQQPKAQQMGSPQATKYNTVPRSSSSAAGSRLTSDLHMYTSSPSRTPVCTPNPSPSLNRHSNAAQRPGAIDNGPLIAPSNAKVATLTNEGGRLQRDRMLARGRDFELVPEAVWKALSAWYGGSVPLPRTVIISQQGMAPELELYPIVVKLFRHQTAVNRPPQAATFTGMMGGIGGMPSTPRRYLAYTAAFSRKHTLRQILDFLALRLRFSREDMRLWKFKDEQSMTMLEEEESTLDQLGITENMQLLLEVRNKDLTWPEEMSFLAKNKAAIDRNQQAPTEKGASGLSNLGNTCFMNSAVQCVSNTRILTQYFTGGMHLYELNRSNTLGMKGHIAQRYGELIKDLWSGTAKSIAPLKLRWTIGKYAPRFNGFQQHDAQEFLAFLLDGLHEDLNRVHNKPYVELKDSDGREDEEVAKEAWDNHLLRNRSVIVDLFHGQLKSTVMCQNCGTKSVRFDPFTFLSLPLPMESCIHIEVIVIRLNGSKPVRYGLRLNLDEKYSGLKQSLSELSGIPALQLLIVEIQGALVKCFPKDHQKIRSLAGGNLHAYELPPTSPIPTMTLEEEAPLEPRGPPSRNSSFSSLTPSIIPNGSPNQSGASPDDILNGFVVAINRKVIRVDSYFLSSQKTRPSVFGVPVILPCDDHTLNLDLYKHVWSQVSRLVTPLPPNETSTSNHAQDCDDSLCYEYPFTLKVVSKDGSMCAWCPWYRFCRGCKLDCSEDMYNFGSSYIAIDWEPTALHLRYQQSQERNYMDHSSVEESRRLQTDPIDLDTCLKAFTTAEELGEDELVYCSKCKEHQRAIKTLKIWRLPPILIIHLKRFQFHNGRWVKSQKIVKFPVRKFDPANYVVTRGHSPVSPSSTSGIDDDSSENATGGTKSSEDEGIECRGQWGHSSTSMVDVFITEAKEDVVLSPADVDDRTDVEYDLYAMSVSTCDRVIDARFFSLSTLQSHSGIMGGGHYVTYAKHHNEKWYLYNDSSCKEIPETQVDTNNAYIMFFESRGLQYSHFMPDISDKNQDTQEIEDEFESDLKKMCTIC</sequence>
<dbReference type="InterPro" id="IPR018247">
    <property type="entry name" value="EF_Hand_1_Ca_BS"/>
</dbReference>
<reference evidence="10" key="1">
    <citation type="submission" date="2012-12" db="EMBL/GenBank/DDBJ databases">
        <authorList>
            <person name="Hellsten U."/>
            <person name="Grimwood J."/>
            <person name="Chapman J.A."/>
            <person name="Shapiro H."/>
            <person name="Aerts A."/>
            <person name="Otillar R.P."/>
            <person name="Terry A.Y."/>
            <person name="Boore J.L."/>
            <person name="Simakov O."/>
            <person name="Marletaz F."/>
            <person name="Cho S.-J."/>
            <person name="Edsinger-Gonzales E."/>
            <person name="Havlak P."/>
            <person name="Kuo D.-H."/>
            <person name="Larsson T."/>
            <person name="Lv J."/>
            <person name="Arendt D."/>
            <person name="Savage R."/>
            <person name="Osoegawa K."/>
            <person name="de Jong P."/>
            <person name="Lindberg D.R."/>
            <person name="Seaver E.C."/>
            <person name="Weisblat D.A."/>
            <person name="Putnam N.H."/>
            <person name="Grigoriev I.V."/>
            <person name="Rokhsar D.S."/>
        </authorList>
    </citation>
    <scope>NUCLEOTIDE SEQUENCE</scope>
    <source>
        <strain evidence="10">I ESC-2004</strain>
    </source>
</reference>
<dbReference type="SMART" id="SM00054">
    <property type="entry name" value="EFh"/>
    <property type="match status" value="3"/>
</dbReference>
<dbReference type="EnsemblMetazoa" id="CapteT129894">
    <property type="protein sequence ID" value="CapteP129894"/>
    <property type="gene ID" value="CapteG129894"/>
</dbReference>
<dbReference type="InterPro" id="IPR050185">
    <property type="entry name" value="Ub_carboxyl-term_hydrolase"/>
</dbReference>
<protein>
    <recommendedName>
        <fullName evidence="2">ubiquitinyl hydrolase 1</fullName>
        <ecNumber evidence="2">3.4.19.12</ecNumber>
    </recommendedName>
</protein>
<dbReference type="InterPro" id="IPR038765">
    <property type="entry name" value="Papain-like_cys_pep_sf"/>
</dbReference>
<dbReference type="Pfam" id="PF06337">
    <property type="entry name" value="DUSP"/>
    <property type="match status" value="1"/>
</dbReference>
<keyword evidence="3" id="KW-0106">Calcium</keyword>
<evidence type="ECO:0000313" key="8">
    <source>
        <dbReference type="EMBL" id="ELT99007.1"/>
    </source>
</evidence>
<feature type="domain" description="EF-hand" evidence="5">
    <location>
        <begin position="226"/>
        <end position="261"/>
    </location>
</feature>
<dbReference type="PROSITE" id="PS50222">
    <property type="entry name" value="EF_HAND_2"/>
    <property type="match status" value="3"/>
</dbReference>